<feature type="transmembrane region" description="Helical" evidence="6">
    <location>
        <begin position="1740"/>
        <end position="1758"/>
    </location>
</feature>
<dbReference type="EMBL" id="GL833125">
    <property type="protein sequence ID" value="EGB09623.1"/>
    <property type="molecule type" value="Genomic_DNA"/>
</dbReference>
<organism evidence="9">
    <name type="scientific">Aureococcus anophagefferens</name>
    <name type="common">Harmful bloom alga</name>
    <dbReference type="NCBI Taxonomy" id="44056"/>
    <lineage>
        <taxon>Eukaryota</taxon>
        <taxon>Sar</taxon>
        <taxon>Stramenopiles</taxon>
        <taxon>Ochrophyta</taxon>
        <taxon>Pelagophyceae</taxon>
        <taxon>Pelagomonadales</taxon>
        <taxon>Pelagomonadaceae</taxon>
        <taxon>Aureococcus</taxon>
    </lineage>
</organism>
<dbReference type="GeneID" id="20224286"/>
<dbReference type="InterPro" id="IPR051617">
    <property type="entry name" value="UNC-93-like_regulator"/>
</dbReference>
<dbReference type="RefSeq" id="XP_009035674.1">
    <property type="nucleotide sequence ID" value="XM_009037426.1"/>
</dbReference>
<dbReference type="InterPro" id="IPR029044">
    <property type="entry name" value="Nucleotide-diphossugar_trans"/>
</dbReference>
<dbReference type="InterPro" id="IPR036259">
    <property type="entry name" value="MFS_trans_sf"/>
</dbReference>
<evidence type="ECO:0000256" key="4">
    <source>
        <dbReference type="ARBA" id="ARBA00023136"/>
    </source>
</evidence>
<dbReference type="eggNOG" id="KOG3765">
    <property type="taxonomic scope" value="Eukaryota"/>
</dbReference>
<gene>
    <name evidence="8" type="ORF">AURANDRAFT_63327</name>
</gene>
<dbReference type="GO" id="GO:0016020">
    <property type="term" value="C:membrane"/>
    <property type="evidence" value="ECO:0007669"/>
    <property type="project" value="UniProtKB-SubCell"/>
</dbReference>
<dbReference type="PANTHER" id="PTHR23294">
    <property type="entry name" value="ET TRANSLATION PRODUCT-RELATED"/>
    <property type="match status" value="1"/>
</dbReference>
<dbReference type="KEGG" id="aaf:AURANDRAFT_63327"/>
<dbReference type="eggNOG" id="KOG3098">
    <property type="taxonomic scope" value="Eukaryota"/>
</dbReference>
<feature type="compositionally biased region" description="Low complexity" evidence="5">
    <location>
        <begin position="348"/>
        <end position="360"/>
    </location>
</feature>
<evidence type="ECO:0000256" key="2">
    <source>
        <dbReference type="ARBA" id="ARBA00022692"/>
    </source>
</evidence>
<dbReference type="PANTHER" id="PTHR23294:SF59">
    <property type="entry name" value="UNC93-LIKE PROTEIN C922.05C"/>
    <property type="match status" value="1"/>
</dbReference>
<dbReference type="SUPFAM" id="SSF53448">
    <property type="entry name" value="Nucleotide-diphospho-sugar transferases"/>
    <property type="match status" value="1"/>
</dbReference>
<keyword evidence="2 6" id="KW-0812">Transmembrane</keyword>
<evidence type="ECO:0000256" key="1">
    <source>
        <dbReference type="ARBA" id="ARBA00004141"/>
    </source>
</evidence>
<feature type="region of interest" description="Disordered" evidence="5">
    <location>
        <begin position="2132"/>
        <end position="2161"/>
    </location>
</feature>
<feature type="chain" id="PRO_5003264439" description="Nucleotide-diphospho-sugar transferase domain-containing protein" evidence="7">
    <location>
        <begin position="20"/>
        <end position="2161"/>
    </location>
</feature>
<dbReference type="Proteomes" id="UP000002729">
    <property type="component" value="Unassembled WGS sequence"/>
</dbReference>
<evidence type="ECO:0008006" key="10">
    <source>
        <dbReference type="Google" id="ProtNLM"/>
    </source>
</evidence>
<evidence type="ECO:0000256" key="3">
    <source>
        <dbReference type="ARBA" id="ARBA00022989"/>
    </source>
</evidence>
<evidence type="ECO:0000313" key="9">
    <source>
        <dbReference type="Proteomes" id="UP000002729"/>
    </source>
</evidence>
<dbReference type="OrthoDB" id="6238971at2759"/>
<feature type="transmembrane region" description="Helical" evidence="6">
    <location>
        <begin position="1574"/>
        <end position="1597"/>
    </location>
</feature>
<feature type="transmembrane region" description="Helical" evidence="6">
    <location>
        <begin position="1443"/>
        <end position="1461"/>
    </location>
</feature>
<accession>F0Y693</accession>
<keyword evidence="7" id="KW-0732">Signal</keyword>
<comment type="subcellular location">
    <subcellularLocation>
        <location evidence="1">Membrane</location>
        <topology evidence="1">Multi-pass membrane protein</topology>
    </subcellularLocation>
</comment>
<feature type="signal peptide" evidence="7">
    <location>
        <begin position="1"/>
        <end position="19"/>
    </location>
</feature>
<protein>
    <recommendedName>
        <fullName evidence="10">Nucleotide-diphospho-sugar transferase domain-containing protein</fullName>
    </recommendedName>
</protein>
<evidence type="ECO:0000313" key="8">
    <source>
        <dbReference type="EMBL" id="EGB09623.1"/>
    </source>
</evidence>
<keyword evidence="9" id="KW-1185">Reference proteome</keyword>
<dbReference type="Gene3D" id="3.90.550.10">
    <property type="entry name" value="Spore Coat Polysaccharide Biosynthesis Protein SpsA, Chain A"/>
    <property type="match status" value="1"/>
</dbReference>
<keyword evidence="3 6" id="KW-1133">Transmembrane helix</keyword>
<proteinExistence type="predicted"/>
<evidence type="ECO:0000256" key="7">
    <source>
        <dbReference type="SAM" id="SignalP"/>
    </source>
</evidence>
<feature type="transmembrane region" description="Helical" evidence="6">
    <location>
        <begin position="1532"/>
        <end position="1553"/>
    </location>
</feature>
<dbReference type="SUPFAM" id="SSF103473">
    <property type="entry name" value="MFS general substrate transporter"/>
    <property type="match status" value="1"/>
</dbReference>
<reference evidence="8 9" key="1">
    <citation type="journal article" date="2011" name="Proc. Natl. Acad. Sci. U.S.A.">
        <title>Niche of harmful alga Aureococcus anophagefferens revealed through ecogenomics.</title>
        <authorList>
            <person name="Gobler C.J."/>
            <person name="Berry D.L."/>
            <person name="Dyhrman S.T."/>
            <person name="Wilhelm S.W."/>
            <person name="Salamov A."/>
            <person name="Lobanov A.V."/>
            <person name="Zhang Y."/>
            <person name="Collier J.L."/>
            <person name="Wurch L.L."/>
            <person name="Kustka A.B."/>
            <person name="Dill B.D."/>
            <person name="Shah M."/>
            <person name="VerBerkmoes N.C."/>
            <person name="Kuo A."/>
            <person name="Terry A."/>
            <person name="Pangilinan J."/>
            <person name="Lindquist E.A."/>
            <person name="Lucas S."/>
            <person name="Paulsen I.T."/>
            <person name="Hattenrath-Lehmann T.K."/>
            <person name="Talmage S.C."/>
            <person name="Walker E.A."/>
            <person name="Koch F."/>
            <person name="Burson A.M."/>
            <person name="Marcoval M.A."/>
            <person name="Tang Y.Z."/>
            <person name="Lecleir G.R."/>
            <person name="Coyne K.J."/>
            <person name="Berg G.M."/>
            <person name="Bertrand E.M."/>
            <person name="Saito M.A."/>
            <person name="Gladyshev V.N."/>
            <person name="Grigoriev I.V."/>
        </authorList>
    </citation>
    <scope>NUCLEOTIDE SEQUENCE [LARGE SCALE GENOMIC DNA]</scope>
    <source>
        <strain evidence="9">CCMP 1984</strain>
    </source>
</reference>
<name>F0Y693_AURAN</name>
<dbReference type="InParanoid" id="F0Y693"/>
<sequence>MRSPHALLAAALWFATASTEPPSSHAVLRSLALAEFRRTHPGERPAKIEAKAHAPSDAATDVLADLGREAVASALVAARGAVRRVTCACHARGPDGRPLDVSGAFDVDEANATTPVVFSASYLLPTRSEVALFANDGGGVLARTRRDGVAETFAVGPDGAAPPPADADAAVAEGVVDVTVVTRVLDACAAAMVEASATLDGDADALDYETDGAQIWRGALDGDALSALRFARESTSRDAVVCSLWPSVWPAPRPCAYGMGELDEALADAGLSALAATLLPHRGAGDAVSLVAVYVDAPGNATQPWGYDFAADLAVEYVVAPLADGAAWDLRPGSHARAHGAAPRFPRTDASATAGAPPPGATVAADARVGDVLALKPALWHRRRGNGRSTSQPAVVAVFAPSHHLRDGADGPKPATESLHEAKLRALLAAPSDDAYSRRLAREAAPVAVFRGVDESPFRRVDAQCDLGAALEGALPAAAAADDSAIGGPFVCPNATTTVDALLAATRLAAFRGASAALGAATSGERVVELGGGSGQLAFSTARETRDYFFVDAPVAAALKCAALEAAWRRDAPATRVPFECASVEAFARRPDPFWGHDARERRRFVATGGGGATADQRRAVAARVAHFDAFWLLGDGFGDGFRAAAEARDCAAPPPAGAPPADVAAAVVCPSGRYGSTAMAWQAGRVANAFGERYVVGERRPHRAVAAALVPCLANARGDAVEILADDPLWRDFTAEAALQRFVASPPFRAASSGETAATVAARHVAACQRWDALCVSQNVSTHAPCRGVLSGLGAPGEVACVLHAVARGRSGAFSRSTALASCAGDLLAAPKPHARPRPPQPNEALVKRLYELDAVLGNPRRLCHLGARVLSPASYWLAATRPHLEIVILAVPGESSTREELLVLERLAHLLPHRFLKAVTLNAEAALAAPSLDALRGTCDVFYADLWKLRSLNETDYAAMATFLRHRQRSRLVVPGVFDGPVPWPHQSPGGRFYLSDSRSKPPEQPTIRHFKCVDFAASDAAGDPVMALGACERSVGPNWVGFGGFRRLDVPDVAAPPRRDTRRNISTPPAADADAVFAAAGNDAGYCDYALVACAAPGDGRRAREALAVIASAVLAAPPGPPQICKLRFHVLCNQAAAEHFAAGVPAVVDLAQKRFGSYNHLVVTLSVTLDFYEWTRKFPAPERFVALFKPCAVVKLFLPSLLAKNDTAGLGAAVYVDTDVLFLDDPQRVWVDAVGALAASGAVAAAAAEHGDLEAGCSSTDHFYDHEERETPRAFADDGANTGVVALNFTRARAVGYEARLVEALLDLDRSGGERALSLGDQSVFNVAAGNASLDVARLPCEFNYRTDHCAHDAFDCGRCGSVPRLLHAPRSAAHADSAHHVPAFGVFYGFLQDVLRGDGAAHATAARGLRANDDDDDGLPRRGLAVAMDALPEMASPLGQMIVLGLVFFLIFASYYMEQGFASDLFGATLASDTLVALYAAFTVGCFFAPCVVNFYGAKPSLVAGAAGYASLSVAAFAYAASGDAAWASGVVVAAGALNGVAAALLWTAQGQIYLAIAAADDRADAGRLFSVFWCLFNASAVAGGLVTFAYFSTSSSGGDAPLYALFTLFIVLGASAATLLAPPPKGEEPLLGDKDDAAADHVPKPAFCAAALVEARATLALFTTRRALTLAPLFWYTGFAAPYQLDGFVDRFFRERVAGLELACFYSMEMVGAVLAGRLLDDVSRSPRANAKRVLAIFAAAAAGAYGVAAWLEALAAERADDDPVAVGFDASAACWLATTAVAALWGFADATIQTYCYWALGALYGAEADLARSVAFYKFVQSAGYCGGFALLPSSRCAYEAQLGLGAGAGALGVCLALLELPGDGSLSSFGEDDQDDDEAQNACFCFGGPILNSSWCTASPLVAVDSPPPSPAKAAPPGRSRGALRILVVGSSSEKQRVIDALRAGGSHASRASRATSVGSRFAPVKRASLGGNKSMLIFNDVPSRDLDRPRCNSDFEAYLQRASCALIVVDAGDERWPRDAKRWVERLADSARVPVALLVDLVNFPPAAGATSVPDARRTVEAQAAALGAASELPFVGWYVASDDITVDETADCVTAVVDHLDGPADNLGRGSPAKVAGDFLSPARLSQKGPRPSPGTFAESVRASISPSSPF</sequence>
<feature type="transmembrane region" description="Helical" evidence="6">
    <location>
        <begin position="1481"/>
        <end position="1500"/>
    </location>
</feature>
<keyword evidence="4 6" id="KW-0472">Membrane</keyword>
<evidence type="ECO:0000256" key="5">
    <source>
        <dbReference type="SAM" id="MobiDB-lite"/>
    </source>
</evidence>
<feature type="transmembrane region" description="Helical" evidence="6">
    <location>
        <begin position="1609"/>
        <end position="1627"/>
    </location>
</feature>
<evidence type="ECO:0000256" key="6">
    <source>
        <dbReference type="SAM" id="Phobius"/>
    </source>
</evidence>
<feature type="region of interest" description="Disordered" evidence="5">
    <location>
        <begin position="337"/>
        <end position="360"/>
    </location>
</feature>
<dbReference type="InterPro" id="IPR010291">
    <property type="entry name" value="Ion_channel_UNC-93"/>
</dbReference>
<dbReference type="Pfam" id="PF05978">
    <property type="entry name" value="UNC-93"/>
    <property type="match status" value="1"/>
</dbReference>